<comment type="subcellular location">
    <subcellularLocation>
        <location evidence="1">Periplasm</location>
    </subcellularLocation>
</comment>
<dbReference type="Pfam" id="PF11182">
    <property type="entry name" value="AlgF"/>
    <property type="match status" value="1"/>
</dbReference>
<reference evidence="8 9" key="1">
    <citation type="submission" date="2018-11" db="EMBL/GenBank/DDBJ databases">
        <authorList>
            <person name="Jang G.I."/>
            <person name="Hwang C.Y."/>
        </authorList>
    </citation>
    <scope>NUCLEOTIDE SEQUENCE [LARGE SCALE GENOMIC DNA]</scope>
    <source>
        <strain evidence="8 9">SSM26</strain>
    </source>
</reference>
<keyword evidence="5" id="KW-0732">Signal</keyword>
<protein>
    <recommendedName>
        <fullName evidence="4">Alginate biosynthesis protein AlgF</fullName>
    </recommendedName>
</protein>
<dbReference type="InterPro" id="IPR035422">
    <property type="entry name" value="AlgF"/>
</dbReference>
<dbReference type="Proteomes" id="UP000275199">
    <property type="component" value="Unassembled WGS sequence"/>
</dbReference>
<evidence type="ECO:0000256" key="1">
    <source>
        <dbReference type="ARBA" id="ARBA00004418"/>
    </source>
</evidence>
<evidence type="ECO:0000256" key="7">
    <source>
        <dbReference type="ARBA" id="ARBA00022841"/>
    </source>
</evidence>
<comment type="similarity">
    <text evidence="3">Belongs to the AlgF family.</text>
</comment>
<gene>
    <name evidence="8" type="ORF">EF096_15105</name>
</gene>
<evidence type="ECO:0000256" key="4">
    <source>
        <dbReference type="ARBA" id="ARBA00013964"/>
    </source>
</evidence>
<name>A0ABX9XHJ7_9PSED</name>
<evidence type="ECO:0000256" key="2">
    <source>
        <dbReference type="ARBA" id="ARBA00005182"/>
    </source>
</evidence>
<keyword evidence="7" id="KW-0016">Alginate biosynthesis</keyword>
<evidence type="ECO:0000256" key="3">
    <source>
        <dbReference type="ARBA" id="ARBA00010033"/>
    </source>
</evidence>
<comment type="caution">
    <text evidence="8">The sequence shown here is derived from an EMBL/GenBank/DDBJ whole genome shotgun (WGS) entry which is preliminary data.</text>
</comment>
<evidence type="ECO:0000256" key="5">
    <source>
        <dbReference type="ARBA" id="ARBA00022729"/>
    </source>
</evidence>
<evidence type="ECO:0000256" key="6">
    <source>
        <dbReference type="ARBA" id="ARBA00022764"/>
    </source>
</evidence>
<comment type="pathway">
    <text evidence="2">Glycan biosynthesis; alginate biosynthesis.</text>
</comment>
<keyword evidence="6" id="KW-0574">Periplasm</keyword>
<keyword evidence="9" id="KW-1185">Reference proteome</keyword>
<evidence type="ECO:0000313" key="9">
    <source>
        <dbReference type="Proteomes" id="UP000275199"/>
    </source>
</evidence>
<evidence type="ECO:0000313" key="8">
    <source>
        <dbReference type="EMBL" id="ROZ82396.1"/>
    </source>
</evidence>
<dbReference type="EMBL" id="RKKU01000022">
    <property type="protein sequence ID" value="ROZ82396.1"/>
    <property type="molecule type" value="Genomic_DNA"/>
</dbReference>
<proteinExistence type="inferred from homology"/>
<organism evidence="8 9">
    <name type="scientific">Pseudomonas neustonica</name>
    <dbReference type="NCBI Taxonomy" id="2487346"/>
    <lineage>
        <taxon>Bacteria</taxon>
        <taxon>Pseudomonadati</taxon>
        <taxon>Pseudomonadota</taxon>
        <taxon>Gammaproteobacteria</taxon>
        <taxon>Pseudomonadales</taxon>
        <taxon>Pseudomonadaceae</taxon>
        <taxon>Pseudomonas</taxon>
    </lineage>
</organism>
<accession>A0ABX9XHJ7</accession>
<sequence>MCLGVGTASAQDANADLYDAVAPANSAFVRVMNLSDTGVEATLTSKTSAQRVGAGQFSGYRFVEPGLHRIGVAGQVLEAELEANTASTVLYRNGQLQLLKDEVVKEPARAQIVFYNLTDVNAALTTADGATPVVSSRSAYQNGSRMVNEVKIGFAVYQDQRKLADYEEQLLRKGRSYSYAIMQEGGGYRSMMVANSIDASQ</sequence>